<comment type="caution">
    <text evidence="4">The sequence shown here is derived from an EMBL/GenBank/DDBJ whole genome shotgun (WGS) entry which is preliminary data.</text>
</comment>
<keyword evidence="2" id="KW-1282">Carboxysome</keyword>
<keyword evidence="3" id="KW-1283">Bacterial microcompartment</keyword>
<dbReference type="PROSITE" id="PS51932">
    <property type="entry name" value="BMV"/>
    <property type="match status" value="1"/>
</dbReference>
<keyword evidence="5" id="KW-1185">Reference proteome</keyword>
<dbReference type="InterPro" id="IPR004992">
    <property type="entry name" value="EutN_CcmL"/>
</dbReference>
<dbReference type="PANTHER" id="PTHR36539:SF1">
    <property type="entry name" value="BACTERIAL MICROCOMPARTMENT SHELL VERTEX PROTEIN EUTN"/>
    <property type="match status" value="1"/>
</dbReference>
<dbReference type="Gene3D" id="2.40.50.220">
    <property type="entry name" value="EutN/Ccml"/>
    <property type="match status" value="1"/>
</dbReference>
<evidence type="ECO:0000313" key="4">
    <source>
        <dbReference type="EMBL" id="MEQ2511650.1"/>
    </source>
</evidence>
<evidence type="ECO:0000313" key="5">
    <source>
        <dbReference type="Proteomes" id="UP001491552"/>
    </source>
</evidence>
<accession>A0ABV1G8D1</accession>
<dbReference type="PANTHER" id="PTHR36539">
    <property type="entry name" value="ETHANOLAMINE UTILIZATION PROTEIN EUTN"/>
    <property type="match status" value="1"/>
</dbReference>
<gene>
    <name evidence="4" type="ORF">WMO66_10405</name>
</gene>
<reference evidence="4 5" key="1">
    <citation type="submission" date="2024-03" db="EMBL/GenBank/DDBJ databases">
        <title>Human intestinal bacterial collection.</title>
        <authorList>
            <person name="Pauvert C."/>
            <person name="Hitch T.C.A."/>
            <person name="Clavel T."/>
        </authorList>
    </citation>
    <scope>NUCLEOTIDE SEQUENCE [LARGE SCALE GENOMIC DNA]</scope>
    <source>
        <strain evidence="4 5">CLA-AA-H192</strain>
    </source>
</reference>
<dbReference type="Pfam" id="PF03319">
    <property type="entry name" value="EutN_CcmL"/>
    <property type="match status" value="1"/>
</dbReference>
<name>A0ABV1G8D1_9FIRM</name>
<dbReference type="CDD" id="cd01614">
    <property type="entry name" value="EutN_CcmL"/>
    <property type="match status" value="1"/>
</dbReference>
<dbReference type="Proteomes" id="UP001491552">
    <property type="component" value="Unassembled WGS sequence"/>
</dbReference>
<dbReference type="InterPro" id="IPR036677">
    <property type="entry name" value="EutN_CcmL_sf"/>
</dbReference>
<protein>
    <submittedName>
        <fullName evidence="4">EutN/CcmL family microcompartment protein</fullName>
    </submittedName>
</protein>
<proteinExistence type="predicted"/>
<comment type="subcellular location">
    <subcellularLocation>
        <location evidence="1">Carboxysome</location>
    </subcellularLocation>
</comment>
<dbReference type="SUPFAM" id="SSF159133">
    <property type="entry name" value="EutN/CcmL-like"/>
    <property type="match status" value="1"/>
</dbReference>
<evidence type="ECO:0000256" key="3">
    <source>
        <dbReference type="ARBA" id="ARBA00024446"/>
    </source>
</evidence>
<dbReference type="RefSeq" id="WP_349136398.1">
    <property type="nucleotide sequence ID" value="NZ_JBBMFF010000241.1"/>
</dbReference>
<evidence type="ECO:0000256" key="2">
    <source>
        <dbReference type="ARBA" id="ARBA00023669"/>
    </source>
</evidence>
<organism evidence="4 5">
    <name type="scientific">Faecousia intestinalis</name>
    <dbReference type="NCBI Taxonomy" id="3133167"/>
    <lineage>
        <taxon>Bacteria</taxon>
        <taxon>Bacillati</taxon>
        <taxon>Bacillota</taxon>
        <taxon>Clostridia</taxon>
        <taxon>Eubacteriales</taxon>
        <taxon>Oscillospiraceae</taxon>
        <taxon>Faecousia</taxon>
    </lineage>
</organism>
<evidence type="ECO:0000256" key="1">
    <source>
        <dbReference type="ARBA" id="ARBA00023587"/>
    </source>
</evidence>
<dbReference type="EMBL" id="JBBMFF010000241">
    <property type="protein sequence ID" value="MEQ2511650.1"/>
    <property type="molecule type" value="Genomic_DNA"/>
</dbReference>
<sequence>MKLARVVGNVVSTVKDACYTGQKLMIIDYIDENGSLTGNQAIAFDVADAGIGDTVLVNVEGGSANMFLGRSVIADLTICGVIDHITLDGETREYH</sequence>